<evidence type="ECO:0000313" key="3">
    <source>
        <dbReference type="EMBL" id="MFC5069413.1"/>
    </source>
</evidence>
<evidence type="ECO:0000256" key="2">
    <source>
        <dbReference type="SAM" id="SignalP"/>
    </source>
</evidence>
<evidence type="ECO:0000256" key="1">
    <source>
        <dbReference type="SAM" id="MobiDB-lite"/>
    </source>
</evidence>
<reference evidence="4" key="1">
    <citation type="journal article" date="2019" name="Int. J. Syst. Evol. Microbiol.">
        <title>The Global Catalogue of Microorganisms (GCM) 10K type strain sequencing project: providing services to taxonomists for standard genome sequencing and annotation.</title>
        <authorList>
            <consortium name="The Broad Institute Genomics Platform"/>
            <consortium name="The Broad Institute Genome Sequencing Center for Infectious Disease"/>
            <person name="Wu L."/>
            <person name="Ma J."/>
        </authorList>
    </citation>
    <scope>NUCLEOTIDE SEQUENCE [LARGE SCALE GENOMIC DNA]</scope>
    <source>
        <strain evidence="4">CGMCC 1.16444</strain>
    </source>
</reference>
<feature type="chain" id="PRO_5045062920" description="Tetratricopeptide repeat protein" evidence="2">
    <location>
        <begin position="37"/>
        <end position="1255"/>
    </location>
</feature>
<dbReference type="Gene3D" id="1.25.40.10">
    <property type="entry name" value="Tetratricopeptide repeat domain"/>
    <property type="match status" value="1"/>
</dbReference>
<sequence>MRRVRDNGSTAKADVAAFMPRMIALLCLLFAAPAFAADATMTGKESQGFGRVVLDFDHTPTIDTRITGGVLVLTFSEAVNVSVNRAVEGLPNFVSVARRDPDGKAVRFALVQNVKINVMEAGDKYFVDLLPSNWVGMPPPLPPEVVAELSRKAREAEKVQAELARLEALNAPSMTISSGSNAGGIKIALGFDRPVDVTFSQTGSQGVVTLPAGIKTDLAAARDSMPPEVSSLSLKPGRGQSTLQFTVPDGYTMTGLVEDKSYVITAKPAAKPAEAHVAEPAPAPPPQPKVQIGTVPVDPYFGQPANDQGAERNPSDQPPPKVADPAAPLKKEGQDAQHAESPAAKSTADRASPPSPQSHAEAPHAEPVADQHAAPKADDHAATPPHEPEHAEAKAPEPSAKPAAVPEEAAPRVDLGAADVGDLPPEVIALANQAIATKSIQVHTAPTGIEIAIPFAQLPSAAAFSRGSSIFFVVDSRQSMDIGPIIAGSSGGVRAVRVARTGRGQVFNLKVPQPRIVGLTSVGNAWILSIGEKPLEPTRPISLVPGFTSDGRTGLKTRLGGIGTVNWIDDPDVGDQIAVVTLQPPMRGMIRDRNLVELKIPVTAHGLAFEAHADDLSVTVVGDELMVTRNSGLTVSLDVEPARMERQIALKPNSPFSSANWRNTEKDFPSLGAELARAAAAASPEERSKARVALAGFYLANGNAAEAKAILDVAIGQSPRLADDDQAKLLRGASLVMLRRFDDATKLLSTGSVADTGEAALWRTVAEASLGHVALARESYRKGEQILPAMPPELQRIFRETMVDVAISARDYATAASELGEIDKLAPDDGYARRAVLRGQLAEGLEQPSEALEAYRVAFESKDEIAAAQGRLLSTNLRYRTREIDRAAAIKDLEILTTVWRGDAIEAEALASLTRLYAADHRWREAFTTMRAAMQHHPNEPSTRDVQEQMADEFERLFLSDGPDAAPPTLESVALFYDFKELTPPGRKGDEVIRKLADRLVEVDLLTQAADLLEYQIKNRLQGAARAQVAARAAAIELMNRQPGRALNVLHDTRIAGLPADLVRNRLTLEARALSDLSRPDAALEMVDSYSGPEISRLRADIYWQAQRWQSAAEELELLSGDAWKQSAPLSDDTRIDVLRSAIAYALADDALGLDRLRVKYTDKFTGTPDQRSFDVVTAPLEGRGEEFQAVTQAATVVDTLKRFLQDYRKRYPDTSPPLVKQPAPPLPDKTPQAKDEPTGDRQAKEPERTADARH</sequence>
<name>A0ABV9Z361_9HYPH</name>
<feature type="signal peptide" evidence="2">
    <location>
        <begin position="1"/>
        <end position="36"/>
    </location>
</feature>
<comment type="caution">
    <text evidence="3">The sequence shown here is derived from an EMBL/GenBank/DDBJ whole genome shotgun (WGS) entry which is preliminary data.</text>
</comment>
<feature type="compositionally biased region" description="Low complexity" evidence="1">
    <location>
        <begin position="396"/>
        <end position="408"/>
    </location>
</feature>
<gene>
    <name evidence="3" type="ORF">ACFPFW_15455</name>
</gene>
<dbReference type="EMBL" id="JBHSJF010000006">
    <property type="protein sequence ID" value="MFC5069413.1"/>
    <property type="molecule type" value="Genomic_DNA"/>
</dbReference>
<dbReference type="InterPro" id="IPR011990">
    <property type="entry name" value="TPR-like_helical_dom_sf"/>
</dbReference>
<feature type="compositionally biased region" description="Basic and acidic residues" evidence="1">
    <location>
        <begin position="361"/>
        <end position="395"/>
    </location>
</feature>
<feature type="region of interest" description="Disordered" evidence="1">
    <location>
        <begin position="1210"/>
        <end position="1255"/>
    </location>
</feature>
<dbReference type="RefSeq" id="WP_114958677.1">
    <property type="nucleotide sequence ID" value="NZ_JBHSJF010000006.1"/>
</dbReference>
<dbReference type="Proteomes" id="UP001595796">
    <property type="component" value="Unassembled WGS sequence"/>
</dbReference>
<accession>A0ABV9Z361</accession>
<keyword evidence="2" id="KW-0732">Signal</keyword>
<organism evidence="3 4">
    <name type="scientific">Flaviflagellibacter deserti</name>
    <dbReference type="NCBI Taxonomy" id="2267266"/>
    <lineage>
        <taxon>Bacteria</taxon>
        <taxon>Pseudomonadati</taxon>
        <taxon>Pseudomonadota</taxon>
        <taxon>Alphaproteobacteria</taxon>
        <taxon>Hyphomicrobiales</taxon>
        <taxon>Flaviflagellibacter</taxon>
    </lineage>
</organism>
<protein>
    <recommendedName>
        <fullName evidence="5">Tetratricopeptide repeat protein</fullName>
    </recommendedName>
</protein>
<feature type="region of interest" description="Disordered" evidence="1">
    <location>
        <begin position="274"/>
        <end position="408"/>
    </location>
</feature>
<feature type="compositionally biased region" description="Basic and acidic residues" evidence="1">
    <location>
        <begin position="1232"/>
        <end position="1255"/>
    </location>
</feature>
<evidence type="ECO:0008006" key="5">
    <source>
        <dbReference type="Google" id="ProtNLM"/>
    </source>
</evidence>
<keyword evidence="4" id="KW-1185">Reference proteome</keyword>
<dbReference type="SUPFAM" id="SSF48452">
    <property type="entry name" value="TPR-like"/>
    <property type="match status" value="1"/>
</dbReference>
<evidence type="ECO:0000313" key="4">
    <source>
        <dbReference type="Proteomes" id="UP001595796"/>
    </source>
</evidence>
<feature type="compositionally biased region" description="Basic and acidic residues" evidence="1">
    <location>
        <begin position="329"/>
        <end position="338"/>
    </location>
</feature>
<proteinExistence type="predicted"/>